<feature type="region of interest" description="Disordered" evidence="7">
    <location>
        <begin position="131"/>
        <end position="157"/>
    </location>
</feature>
<evidence type="ECO:0000256" key="6">
    <source>
        <dbReference type="ARBA" id="ARBA00024695"/>
    </source>
</evidence>
<dbReference type="PANTHER" id="PTHR23183">
    <property type="entry name" value="NOP14"/>
    <property type="match status" value="1"/>
</dbReference>
<evidence type="ECO:0000256" key="4">
    <source>
        <dbReference type="ARBA" id="ARBA00022552"/>
    </source>
</evidence>
<evidence type="ECO:0000313" key="9">
    <source>
        <dbReference type="Proteomes" id="UP000001072"/>
    </source>
</evidence>
<dbReference type="InParanoid" id="F4RF24"/>
<accession>F4RF24</accession>
<dbReference type="InterPro" id="IPR007276">
    <property type="entry name" value="Nop14"/>
</dbReference>
<dbReference type="EMBL" id="GL883099">
    <property type="protein sequence ID" value="EGG09011.1"/>
    <property type="molecule type" value="Genomic_DNA"/>
</dbReference>
<keyword evidence="3" id="KW-0690">Ribosome biogenesis</keyword>
<sequence length="247" mass="28325">MSLRRRDDLIGNRRIPHLIVKFPTSNLLNQRQNESLRGASKSSLVKTVGKPAQSATQVHQRWVEKLLPKYHNCHESTNFLDKRFGEGDSSLTLEEKSLERFTKEHQMRLPGGAKRNIFNLDNDPILLNSLNFKRPVQRHRTSSRSPSPEANHGDKDKDMYDRFVRQLAFDPRTKPSDRLKTADAPTSHAYFLSIVSQQCVKSAELPTVVQHIRVLYQPSLGEDDKSKLTTFTNVLIDHVIHTTSLHK</sequence>
<dbReference type="HOGENOM" id="CLU_1124767_0_0_1"/>
<dbReference type="Proteomes" id="UP000001072">
    <property type="component" value="Unassembled WGS sequence"/>
</dbReference>
<dbReference type="STRING" id="747676.F4RF24"/>
<name>F4RF24_MELLP</name>
<evidence type="ECO:0000256" key="7">
    <source>
        <dbReference type="SAM" id="MobiDB-lite"/>
    </source>
</evidence>
<keyword evidence="5" id="KW-0539">Nucleus</keyword>
<evidence type="ECO:0000256" key="5">
    <source>
        <dbReference type="ARBA" id="ARBA00023242"/>
    </source>
</evidence>
<dbReference type="OrthoDB" id="441771at2759"/>
<keyword evidence="4" id="KW-0698">rRNA processing</keyword>
<dbReference type="RefSeq" id="XP_007407985.1">
    <property type="nucleotide sequence ID" value="XM_007407923.1"/>
</dbReference>
<dbReference type="Pfam" id="PF04147">
    <property type="entry name" value="Nop14"/>
    <property type="match status" value="2"/>
</dbReference>
<dbReference type="PANTHER" id="PTHR23183:SF0">
    <property type="entry name" value="NUCLEOLAR PROTEIN 14"/>
    <property type="match status" value="1"/>
</dbReference>
<evidence type="ECO:0000256" key="2">
    <source>
        <dbReference type="ARBA" id="ARBA00007466"/>
    </source>
</evidence>
<dbReference type="VEuPathDB" id="FungiDB:MELLADRAFT_84255"/>
<proteinExistence type="inferred from homology"/>
<reference evidence="9" key="1">
    <citation type="journal article" date="2011" name="Proc. Natl. Acad. Sci. U.S.A.">
        <title>Obligate biotrophy features unraveled by the genomic analysis of rust fungi.</title>
        <authorList>
            <person name="Duplessis S."/>
            <person name="Cuomo C.A."/>
            <person name="Lin Y.-C."/>
            <person name="Aerts A."/>
            <person name="Tisserant E."/>
            <person name="Veneault-Fourrey C."/>
            <person name="Joly D.L."/>
            <person name="Hacquard S."/>
            <person name="Amselem J."/>
            <person name="Cantarel B.L."/>
            <person name="Chiu R."/>
            <person name="Coutinho P.M."/>
            <person name="Feau N."/>
            <person name="Field M."/>
            <person name="Frey P."/>
            <person name="Gelhaye E."/>
            <person name="Goldberg J."/>
            <person name="Grabherr M.G."/>
            <person name="Kodira C.D."/>
            <person name="Kohler A."/>
            <person name="Kuees U."/>
            <person name="Lindquist E.A."/>
            <person name="Lucas S.M."/>
            <person name="Mago R."/>
            <person name="Mauceli E."/>
            <person name="Morin E."/>
            <person name="Murat C."/>
            <person name="Pangilinan J.L."/>
            <person name="Park R."/>
            <person name="Pearson M."/>
            <person name="Quesneville H."/>
            <person name="Rouhier N."/>
            <person name="Sakthikumar S."/>
            <person name="Salamov A.A."/>
            <person name="Schmutz J."/>
            <person name="Selles B."/>
            <person name="Shapiro H."/>
            <person name="Tanguay P."/>
            <person name="Tuskan G.A."/>
            <person name="Henrissat B."/>
            <person name="Van de Peer Y."/>
            <person name="Rouze P."/>
            <person name="Ellis J.G."/>
            <person name="Dodds P.N."/>
            <person name="Schein J.E."/>
            <person name="Zhong S."/>
            <person name="Hamelin R.C."/>
            <person name="Grigoriev I.V."/>
            <person name="Szabo L.J."/>
            <person name="Martin F."/>
        </authorList>
    </citation>
    <scope>NUCLEOTIDE SEQUENCE [LARGE SCALE GENOMIC DNA]</scope>
    <source>
        <strain evidence="9">98AG31 / pathotype 3-4-7</strain>
    </source>
</reference>
<comment type="similarity">
    <text evidence="2">Belongs to the NOP14 family.</text>
</comment>
<comment type="subcellular location">
    <subcellularLocation>
        <location evidence="1">Nucleus</location>
        <location evidence="1">Nucleolus</location>
    </subcellularLocation>
</comment>
<protein>
    <submittedName>
        <fullName evidence="8">Uncharacterized protein</fullName>
    </submittedName>
</protein>
<evidence type="ECO:0000256" key="3">
    <source>
        <dbReference type="ARBA" id="ARBA00022517"/>
    </source>
</evidence>
<gene>
    <name evidence="8" type="ORF">MELLADRAFT_84255</name>
</gene>
<evidence type="ECO:0000256" key="1">
    <source>
        <dbReference type="ARBA" id="ARBA00004604"/>
    </source>
</evidence>
<organism evidence="9">
    <name type="scientific">Melampsora larici-populina (strain 98AG31 / pathotype 3-4-7)</name>
    <name type="common">Poplar leaf rust fungus</name>
    <dbReference type="NCBI Taxonomy" id="747676"/>
    <lineage>
        <taxon>Eukaryota</taxon>
        <taxon>Fungi</taxon>
        <taxon>Dikarya</taxon>
        <taxon>Basidiomycota</taxon>
        <taxon>Pucciniomycotina</taxon>
        <taxon>Pucciniomycetes</taxon>
        <taxon>Pucciniales</taxon>
        <taxon>Melampsoraceae</taxon>
        <taxon>Melampsora</taxon>
    </lineage>
</organism>
<comment type="function">
    <text evidence="6">Involved in nucleolar processing of pre-18S ribosomal RNA. Has a role in the nuclear export of 40S pre-ribosomal subunit to the cytoplasm.</text>
</comment>
<dbReference type="GO" id="GO:0032040">
    <property type="term" value="C:small-subunit processome"/>
    <property type="evidence" value="ECO:0007669"/>
    <property type="project" value="InterPro"/>
</dbReference>
<evidence type="ECO:0000313" key="8">
    <source>
        <dbReference type="EMBL" id="EGG09011.1"/>
    </source>
</evidence>
<dbReference type="GO" id="GO:0030692">
    <property type="term" value="C:Noc4p-Nop14p complex"/>
    <property type="evidence" value="ECO:0007669"/>
    <property type="project" value="TreeGrafter"/>
</dbReference>
<dbReference type="KEGG" id="mlr:MELLADRAFT_84255"/>
<dbReference type="GO" id="GO:0030490">
    <property type="term" value="P:maturation of SSU-rRNA"/>
    <property type="evidence" value="ECO:0007669"/>
    <property type="project" value="TreeGrafter"/>
</dbReference>
<dbReference type="AlphaFoldDB" id="F4RF24"/>
<dbReference type="GeneID" id="18933416"/>
<keyword evidence="9" id="KW-1185">Reference proteome</keyword>